<protein>
    <submittedName>
        <fullName evidence="2">Uncharacterized protein</fullName>
    </submittedName>
</protein>
<name>A0ABQ5N666_9CLOT</name>
<comment type="caution">
    <text evidence="2">The sequence shown here is derived from an EMBL/GenBank/DDBJ whole genome shotgun (WGS) entry which is preliminary data.</text>
</comment>
<feature type="transmembrane region" description="Helical" evidence="1">
    <location>
        <begin position="37"/>
        <end position="55"/>
    </location>
</feature>
<dbReference type="Proteomes" id="UP001208567">
    <property type="component" value="Unassembled WGS sequence"/>
</dbReference>
<keyword evidence="1" id="KW-0812">Transmembrane</keyword>
<reference evidence="2 3" key="1">
    <citation type="journal article" date="2024" name="Int. J. Syst. Evol. Microbiol.">
        <title>Clostridium omnivorum sp. nov., isolated from anoxic soil under the treatment of reductive soil disinfestation.</title>
        <authorList>
            <person name="Ueki A."/>
            <person name="Tonouchi A."/>
            <person name="Kaku N."/>
            <person name="Honma S."/>
            <person name="Ueki K."/>
        </authorList>
    </citation>
    <scope>NUCLEOTIDE SEQUENCE [LARGE SCALE GENOMIC DNA]</scope>
    <source>
        <strain evidence="2 3">E14</strain>
    </source>
</reference>
<sequence>MYNNVKDKIILCINIISVIALVVLGVILLVLPSVNKFIGILTVLLLIINFILIIYNEVKES</sequence>
<dbReference type="EMBL" id="BRXR01000001">
    <property type="protein sequence ID" value="GLC30703.1"/>
    <property type="molecule type" value="Genomic_DNA"/>
</dbReference>
<accession>A0ABQ5N666</accession>
<dbReference type="RefSeq" id="WP_264849982.1">
    <property type="nucleotide sequence ID" value="NZ_BRXR01000001.1"/>
</dbReference>
<evidence type="ECO:0000256" key="1">
    <source>
        <dbReference type="SAM" id="Phobius"/>
    </source>
</evidence>
<evidence type="ECO:0000313" key="3">
    <source>
        <dbReference type="Proteomes" id="UP001208567"/>
    </source>
</evidence>
<gene>
    <name evidence="2" type="ORF">bsdE14_21130</name>
</gene>
<evidence type="ECO:0000313" key="2">
    <source>
        <dbReference type="EMBL" id="GLC30703.1"/>
    </source>
</evidence>
<keyword evidence="3" id="KW-1185">Reference proteome</keyword>
<keyword evidence="1" id="KW-0472">Membrane</keyword>
<proteinExistence type="predicted"/>
<organism evidence="2 3">
    <name type="scientific">Clostridium omnivorum</name>
    <dbReference type="NCBI Taxonomy" id="1604902"/>
    <lineage>
        <taxon>Bacteria</taxon>
        <taxon>Bacillati</taxon>
        <taxon>Bacillota</taxon>
        <taxon>Clostridia</taxon>
        <taxon>Eubacteriales</taxon>
        <taxon>Clostridiaceae</taxon>
        <taxon>Clostridium</taxon>
    </lineage>
</organism>
<keyword evidence="1" id="KW-1133">Transmembrane helix</keyword>
<feature type="transmembrane region" description="Helical" evidence="1">
    <location>
        <begin position="9"/>
        <end position="31"/>
    </location>
</feature>